<protein>
    <recommendedName>
        <fullName evidence="5">Protein kinase domain-containing protein</fullName>
    </recommendedName>
</protein>
<dbReference type="AlphaFoldDB" id="A0AB34K0Y1"/>
<dbReference type="InterPro" id="IPR051681">
    <property type="entry name" value="Ser/Thr_Kinases-Pseudokinases"/>
</dbReference>
<keyword evidence="1" id="KW-0808">Transferase</keyword>
<dbReference type="Gene3D" id="3.30.200.20">
    <property type="entry name" value="Phosphorylase Kinase, domain 1"/>
    <property type="match status" value="1"/>
</dbReference>
<evidence type="ECO:0000256" key="3">
    <source>
        <dbReference type="ARBA" id="ARBA00022777"/>
    </source>
</evidence>
<evidence type="ECO:0000313" key="6">
    <source>
        <dbReference type="EMBL" id="KAL1527629.1"/>
    </source>
</evidence>
<dbReference type="InterPro" id="IPR000719">
    <property type="entry name" value="Prot_kinase_dom"/>
</dbReference>
<evidence type="ECO:0000256" key="2">
    <source>
        <dbReference type="ARBA" id="ARBA00022741"/>
    </source>
</evidence>
<dbReference type="Proteomes" id="UP001515480">
    <property type="component" value="Unassembled WGS sequence"/>
</dbReference>
<gene>
    <name evidence="6" type="ORF">AB1Y20_009015</name>
</gene>
<dbReference type="PANTHER" id="PTHR44329">
    <property type="entry name" value="SERINE/THREONINE-PROTEIN KINASE TNNI3K-RELATED"/>
    <property type="match status" value="1"/>
</dbReference>
<dbReference type="InterPro" id="IPR011009">
    <property type="entry name" value="Kinase-like_dom_sf"/>
</dbReference>
<dbReference type="GO" id="GO:0004674">
    <property type="term" value="F:protein serine/threonine kinase activity"/>
    <property type="evidence" value="ECO:0007669"/>
    <property type="project" value="TreeGrafter"/>
</dbReference>
<dbReference type="GO" id="GO:0005524">
    <property type="term" value="F:ATP binding"/>
    <property type="evidence" value="ECO:0007669"/>
    <property type="project" value="UniProtKB-KW"/>
</dbReference>
<evidence type="ECO:0000256" key="1">
    <source>
        <dbReference type="ARBA" id="ARBA00022679"/>
    </source>
</evidence>
<keyword evidence="4" id="KW-0067">ATP-binding</keyword>
<keyword evidence="2" id="KW-0547">Nucleotide-binding</keyword>
<dbReference type="SUPFAM" id="SSF56112">
    <property type="entry name" value="Protein kinase-like (PK-like)"/>
    <property type="match status" value="1"/>
</dbReference>
<reference evidence="6 7" key="1">
    <citation type="journal article" date="2024" name="Science">
        <title>Giant polyketide synthase enzymes in the biosynthesis of giant marine polyether toxins.</title>
        <authorList>
            <person name="Fallon T.R."/>
            <person name="Shende V.V."/>
            <person name="Wierzbicki I.H."/>
            <person name="Pendleton A.L."/>
            <person name="Watervoot N.F."/>
            <person name="Auber R.P."/>
            <person name="Gonzalez D.J."/>
            <person name="Wisecaver J.H."/>
            <person name="Moore B.S."/>
        </authorList>
    </citation>
    <scope>NUCLEOTIDE SEQUENCE [LARGE SCALE GENOMIC DNA]</scope>
    <source>
        <strain evidence="6 7">12B1</strain>
    </source>
</reference>
<comment type="caution">
    <text evidence="6">The sequence shown here is derived from an EMBL/GenBank/DDBJ whole genome shotgun (WGS) entry which is preliminary data.</text>
</comment>
<keyword evidence="3" id="KW-0418">Kinase</keyword>
<evidence type="ECO:0000259" key="5">
    <source>
        <dbReference type="PROSITE" id="PS50011"/>
    </source>
</evidence>
<dbReference type="EMBL" id="JBGBPQ010000002">
    <property type="protein sequence ID" value="KAL1527629.1"/>
    <property type="molecule type" value="Genomic_DNA"/>
</dbReference>
<dbReference type="Gene3D" id="1.10.510.10">
    <property type="entry name" value="Transferase(Phosphotransferase) domain 1"/>
    <property type="match status" value="1"/>
</dbReference>
<accession>A0AB34K0Y1</accession>
<dbReference type="InterPro" id="IPR001245">
    <property type="entry name" value="Ser-Thr/Tyr_kinase_cat_dom"/>
</dbReference>
<feature type="domain" description="Protein kinase" evidence="5">
    <location>
        <begin position="1"/>
        <end position="224"/>
    </location>
</feature>
<evidence type="ECO:0000256" key="4">
    <source>
        <dbReference type="ARBA" id="ARBA00022840"/>
    </source>
</evidence>
<sequence>MAYEAKWQGAEVLVKMPNTSLTELESWRSEVRTLSVLHHPNVVSLLGVVFAPPTYCLVLEAFEATPVRTALDTATPPGFFWTVAKAAAKVVAYLHHKDILHRDLTTTSLLINEEGVVKLTDFGLAVKLLPGAKYMAPEIVRRQNCTKEAEVYTFGLILSELITHNVPFAKHEMSDFASAVVLYGRRPYLPVDTPKRLAELIHKCWNHIPGRRPKIEALKKVAALQVMGDGMYPARSYPKSDKSKFEFQMEKDYQVREYMIAVEEIKVMQQQLRECFLREQVNHLENCAELRDKLWEKMHMRNYGAPGPERSSAKYK</sequence>
<organism evidence="6 7">
    <name type="scientific">Prymnesium parvum</name>
    <name type="common">Toxic golden alga</name>
    <dbReference type="NCBI Taxonomy" id="97485"/>
    <lineage>
        <taxon>Eukaryota</taxon>
        <taxon>Haptista</taxon>
        <taxon>Haptophyta</taxon>
        <taxon>Prymnesiophyceae</taxon>
        <taxon>Prymnesiales</taxon>
        <taxon>Prymnesiaceae</taxon>
        <taxon>Prymnesium</taxon>
    </lineage>
</organism>
<evidence type="ECO:0000313" key="7">
    <source>
        <dbReference type="Proteomes" id="UP001515480"/>
    </source>
</evidence>
<proteinExistence type="predicted"/>
<keyword evidence="7" id="KW-1185">Reference proteome</keyword>
<dbReference type="PROSITE" id="PS50011">
    <property type="entry name" value="PROTEIN_KINASE_DOM"/>
    <property type="match status" value="1"/>
</dbReference>
<dbReference type="Pfam" id="PF07714">
    <property type="entry name" value="PK_Tyr_Ser-Thr"/>
    <property type="match status" value="1"/>
</dbReference>
<dbReference type="PANTHER" id="PTHR44329:SF288">
    <property type="entry name" value="MITOGEN-ACTIVATED PROTEIN KINASE KINASE KINASE 20"/>
    <property type="match status" value="1"/>
</dbReference>
<name>A0AB34K0Y1_PRYPA</name>